<evidence type="ECO:0000256" key="4">
    <source>
        <dbReference type="ARBA" id="ARBA00022989"/>
    </source>
</evidence>
<dbReference type="InterPro" id="IPR004345">
    <property type="entry name" value="TB2_DP1_HVA22"/>
</dbReference>
<dbReference type="PANTHER" id="PTHR12300">
    <property type="entry name" value="HVA22-LIKE PROTEINS"/>
    <property type="match status" value="1"/>
</dbReference>
<evidence type="ECO:0000256" key="3">
    <source>
        <dbReference type="ARBA" id="ARBA00022692"/>
    </source>
</evidence>
<dbReference type="Pfam" id="PF03134">
    <property type="entry name" value="TB2_DP1_HVA22"/>
    <property type="match status" value="1"/>
</dbReference>
<name>A0ABR1ARA5_POLSC</name>
<evidence type="ECO:0000256" key="6">
    <source>
        <dbReference type="RuleBase" id="RU362006"/>
    </source>
</evidence>
<dbReference type="EMBL" id="JAWJWF010000046">
    <property type="protein sequence ID" value="KAK6624403.1"/>
    <property type="molecule type" value="Genomic_DNA"/>
</dbReference>
<accession>A0ABR1ARA5</accession>
<comment type="similarity">
    <text evidence="2 6">Belongs to the DP1 family.</text>
</comment>
<reference evidence="7 8" key="1">
    <citation type="submission" date="2023-09" db="EMBL/GenBank/DDBJ databases">
        <title>Genomes of two closely related lineages of the louse Polyplax serrata with different host specificities.</title>
        <authorList>
            <person name="Martinu J."/>
            <person name="Tarabai H."/>
            <person name="Stefka J."/>
            <person name="Hypsa V."/>
        </authorList>
    </citation>
    <scope>NUCLEOTIDE SEQUENCE [LARGE SCALE GENOMIC DNA]</scope>
    <source>
        <strain evidence="7">98ZLc_SE</strain>
    </source>
</reference>
<comment type="subcellular location">
    <subcellularLocation>
        <location evidence="1 6">Membrane</location>
        <topology evidence="1 6">Multi-pass membrane protein</topology>
    </subcellularLocation>
</comment>
<evidence type="ECO:0000256" key="2">
    <source>
        <dbReference type="ARBA" id="ARBA00008573"/>
    </source>
</evidence>
<comment type="caution">
    <text evidence="7">The sequence shown here is derived from an EMBL/GenBank/DDBJ whole genome shotgun (WGS) entry which is preliminary data.</text>
</comment>
<gene>
    <name evidence="7" type="ORF">RUM44_011262</name>
</gene>
<sequence length="181" mass="21079">MSSRIGSVRDAIEKALYDEKQPWTKYFQMGEEKTGMKRINLFIGLITFIAFYLVFGYGPQLICNLIGFAYPAYCSMKAVESQQKEDDTKWLTYWVVFATFSIAEYFSNFLCRWIPVYWLLKCIFLLWCFLPIPYNGSNVIYGKYIRPYFLQHHGTVDGLLDDLTSKGMAKAMKLAPSLKKE</sequence>
<keyword evidence="8" id="KW-1185">Reference proteome</keyword>
<evidence type="ECO:0000313" key="8">
    <source>
        <dbReference type="Proteomes" id="UP001359485"/>
    </source>
</evidence>
<keyword evidence="5 6" id="KW-0472">Membrane</keyword>
<evidence type="ECO:0000256" key="1">
    <source>
        <dbReference type="ARBA" id="ARBA00004141"/>
    </source>
</evidence>
<dbReference type="Proteomes" id="UP001359485">
    <property type="component" value="Unassembled WGS sequence"/>
</dbReference>
<evidence type="ECO:0000313" key="7">
    <source>
        <dbReference type="EMBL" id="KAK6624403.1"/>
    </source>
</evidence>
<dbReference type="PANTHER" id="PTHR12300:SF161">
    <property type="entry name" value="RECEPTOR EXPRESSION-ENHANCING PROTEIN"/>
    <property type="match status" value="1"/>
</dbReference>
<keyword evidence="3 6" id="KW-0812">Transmembrane</keyword>
<proteinExistence type="inferred from homology"/>
<organism evidence="7 8">
    <name type="scientific">Polyplax serrata</name>
    <name type="common">Common mouse louse</name>
    <dbReference type="NCBI Taxonomy" id="468196"/>
    <lineage>
        <taxon>Eukaryota</taxon>
        <taxon>Metazoa</taxon>
        <taxon>Ecdysozoa</taxon>
        <taxon>Arthropoda</taxon>
        <taxon>Hexapoda</taxon>
        <taxon>Insecta</taxon>
        <taxon>Pterygota</taxon>
        <taxon>Neoptera</taxon>
        <taxon>Paraneoptera</taxon>
        <taxon>Psocodea</taxon>
        <taxon>Troctomorpha</taxon>
        <taxon>Phthiraptera</taxon>
        <taxon>Anoplura</taxon>
        <taxon>Polyplacidae</taxon>
        <taxon>Polyplax</taxon>
    </lineage>
</organism>
<evidence type="ECO:0000256" key="5">
    <source>
        <dbReference type="ARBA" id="ARBA00023136"/>
    </source>
</evidence>
<keyword evidence="4 6" id="KW-1133">Transmembrane helix</keyword>
<feature type="transmembrane region" description="Helical" evidence="6">
    <location>
        <begin position="116"/>
        <end position="136"/>
    </location>
</feature>
<feature type="transmembrane region" description="Helical" evidence="6">
    <location>
        <begin position="39"/>
        <end position="55"/>
    </location>
</feature>
<protein>
    <recommendedName>
        <fullName evidence="6">Receptor expression-enhancing protein</fullName>
    </recommendedName>
</protein>